<name>A0ABN9ZSZ8_PIPNA</name>
<organism evidence="2 3">
    <name type="scientific">Pipistrellus nathusii</name>
    <name type="common">Nathusius' pipistrelle</name>
    <dbReference type="NCBI Taxonomy" id="59473"/>
    <lineage>
        <taxon>Eukaryota</taxon>
        <taxon>Metazoa</taxon>
        <taxon>Chordata</taxon>
        <taxon>Craniata</taxon>
        <taxon>Vertebrata</taxon>
        <taxon>Euteleostomi</taxon>
        <taxon>Mammalia</taxon>
        <taxon>Eutheria</taxon>
        <taxon>Laurasiatheria</taxon>
        <taxon>Chiroptera</taxon>
        <taxon>Yangochiroptera</taxon>
        <taxon>Vespertilionidae</taxon>
        <taxon>Pipistrellus</taxon>
    </lineage>
</organism>
<sequence length="161" mass="17459">MRRDVCVMGVTPALAPPLLLPPDAPPPVPVSACASETRGWHCSIRVSGGLWWFCYFVRNREREAAPSGTTPGSGPTARAGLDVSARRERGRTAAPRQDGARTRTPSRQMLSSGRPLWEPQAGCARRDLRLPPSELVPRRRRGPRARTPPAAGRALPGTQEP</sequence>
<proteinExistence type="predicted"/>
<evidence type="ECO:0000313" key="3">
    <source>
        <dbReference type="Proteomes" id="UP001314169"/>
    </source>
</evidence>
<evidence type="ECO:0000313" key="2">
    <source>
        <dbReference type="EMBL" id="CAK6440768.1"/>
    </source>
</evidence>
<dbReference type="EMBL" id="OY882859">
    <property type="protein sequence ID" value="CAK6440768.1"/>
    <property type="molecule type" value="Genomic_DNA"/>
</dbReference>
<feature type="region of interest" description="Disordered" evidence="1">
    <location>
        <begin position="64"/>
        <end position="161"/>
    </location>
</feature>
<feature type="compositionally biased region" description="Low complexity" evidence="1">
    <location>
        <begin position="145"/>
        <end position="161"/>
    </location>
</feature>
<evidence type="ECO:0000256" key="1">
    <source>
        <dbReference type="SAM" id="MobiDB-lite"/>
    </source>
</evidence>
<accession>A0ABN9ZSZ8</accession>
<dbReference type="Proteomes" id="UP001314169">
    <property type="component" value="Chromosome 2"/>
</dbReference>
<reference evidence="2" key="1">
    <citation type="submission" date="2023-12" db="EMBL/GenBank/DDBJ databases">
        <authorList>
            <person name="Brown T."/>
        </authorList>
    </citation>
    <scope>NUCLEOTIDE SEQUENCE</scope>
</reference>
<protein>
    <submittedName>
        <fullName evidence="2">Uncharacterized protein</fullName>
    </submittedName>
</protein>
<gene>
    <name evidence="2" type="ORF">MPIPNATIZW_LOCUS9074</name>
</gene>
<keyword evidence="3" id="KW-1185">Reference proteome</keyword>